<evidence type="ECO:0000259" key="2">
    <source>
        <dbReference type="PROSITE" id="PS50110"/>
    </source>
</evidence>
<sequence>MAGGPRTPDAAGPAKIRVMIVDDIAETRDNIEKLLFFEKDIEVVAKASTGREALALAKQHRPDVVLMDINMPDMDGIAATEALLSQVPEAQVIMMSVQGEQDYLRRAMLAGAREFLPKPIGAEELYSAIRHVHRLASTQRRYITTAPPGAGGSGEDEGAHGQVIAVFSPKGGTGTSSIACNLAVALRLLTNKKVALVDGNLTFGDVGAILNLVSSKTIADLVNRISELDRDLLNDVMATHASQVKVLLAPPNPQTGELVTSDHLRAILEMMKKEFDYVIVDTQASFQDRALAALDMSDRIVALMTLEIPCIKNIKLFLEVAELLEYPKEKIVLVLNKADNRLGMRVENVEANIQHKVALQIANAGHEMTLAVNQGVPLVISKRDLPTAKDIVALAKLLSSGLAAQTATTAKKTEKAPEKSGLFGKLLARR</sequence>
<dbReference type="GO" id="GO:0005829">
    <property type="term" value="C:cytosol"/>
    <property type="evidence" value="ECO:0007669"/>
    <property type="project" value="TreeGrafter"/>
</dbReference>
<feature type="modified residue" description="4-aspartylphosphate" evidence="1">
    <location>
        <position position="68"/>
    </location>
</feature>
<dbReference type="InterPro" id="IPR050625">
    <property type="entry name" value="ParA/MinD_ATPase"/>
</dbReference>
<gene>
    <name evidence="3" type="ordered locus">Rcas_1683</name>
</gene>
<accession>A7NJV5</accession>
<dbReference type="SMART" id="SM00448">
    <property type="entry name" value="REC"/>
    <property type="match status" value="1"/>
</dbReference>
<name>A7NJV5_ROSCS</name>
<reference evidence="3 4" key="1">
    <citation type="submission" date="2007-08" db="EMBL/GenBank/DDBJ databases">
        <title>Complete sequence of Roseiflexus castenholzii DSM 13941.</title>
        <authorList>
            <consortium name="US DOE Joint Genome Institute"/>
            <person name="Copeland A."/>
            <person name="Lucas S."/>
            <person name="Lapidus A."/>
            <person name="Barry K."/>
            <person name="Glavina del Rio T."/>
            <person name="Dalin E."/>
            <person name="Tice H."/>
            <person name="Pitluck S."/>
            <person name="Thompson L.S."/>
            <person name="Brettin T."/>
            <person name="Bruce D."/>
            <person name="Detter J.C."/>
            <person name="Han C."/>
            <person name="Tapia R."/>
            <person name="Schmutz J."/>
            <person name="Larimer F."/>
            <person name="Land M."/>
            <person name="Hauser L."/>
            <person name="Kyrpides N."/>
            <person name="Mikhailova N."/>
            <person name="Bryant D.A."/>
            <person name="Hanada S."/>
            <person name="Tsukatani Y."/>
            <person name="Richardson P."/>
        </authorList>
    </citation>
    <scope>NUCLEOTIDE SEQUENCE [LARGE SCALE GENOMIC DNA]</scope>
    <source>
        <strain evidence="4">DSM 13941 / HLO8</strain>
    </source>
</reference>
<dbReference type="Proteomes" id="UP000000263">
    <property type="component" value="Chromosome"/>
</dbReference>
<dbReference type="AlphaFoldDB" id="A7NJV5"/>
<dbReference type="Pfam" id="PF13614">
    <property type="entry name" value="AAA_31"/>
    <property type="match status" value="1"/>
</dbReference>
<dbReference type="Pfam" id="PF00072">
    <property type="entry name" value="Response_reg"/>
    <property type="match status" value="1"/>
</dbReference>
<dbReference type="OrthoDB" id="9794577at2"/>
<keyword evidence="4" id="KW-1185">Reference proteome</keyword>
<dbReference type="STRING" id="383372.Rcas_1683"/>
<proteinExistence type="predicted"/>
<dbReference type="GO" id="GO:0051782">
    <property type="term" value="P:negative regulation of cell division"/>
    <property type="evidence" value="ECO:0007669"/>
    <property type="project" value="TreeGrafter"/>
</dbReference>
<dbReference type="InterPro" id="IPR027417">
    <property type="entry name" value="P-loop_NTPase"/>
</dbReference>
<dbReference type="eggNOG" id="COG4753">
    <property type="taxonomic scope" value="Bacteria"/>
</dbReference>
<dbReference type="SUPFAM" id="SSF52540">
    <property type="entry name" value="P-loop containing nucleoside triphosphate hydrolases"/>
    <property type="match status" value="1"/>
</dbReference>
<evidence type="ECO:0000313" key="4">
    <source>
        <dbReference type="Proteomes" id="UP000000263"/>
    </source>
</evidence>
<dbReference type="eggNOG" id="COG4963">
    <property type="taxonomic scope" value="Bacteria"/>
</dbReference>
<dbReference type="PROSITE" id="PS50110">
    <property type="entry name" value="RESPONSE_REGULATORY"/>
    <property type="match status" value="1"/>
</dbReference>
<dbReference type="InterPro" id="IPR025669">
    <property type="entry name" value="AAA_dom"/>
</dbReference>
<dbReference type="GO" id="GO:0016887">
    <property type="term" value="F:ATP hydrolysis activity"/>
    <property type="evidence" value="ECO:0007669"/>
    <property type="project" value="TreeGrafter"/>
</dbReference>
<dbReference type="PANTHER" id="PTHR43384:SF13">
    <property type="entry name" value="SLR0110 PROTEIN"/>
    <property type="match status" value="1"/>
</dbReference>
<dbReference type="SUPFAM" id="SSF52172">
    <property type="entry name" value="CheY-like"/>
    <property type="match status" value="1"/>
</dbReference>
<dbReference type="GO" id="GO:0009898">
    <property type="term" value="C:cytoplasmic side of plasma membrane"/>
    <property type="evidence" value="ECO:0007669"/>
    <property type="project" value="TreeGrafter"/>
</dbReference>
<dbReference type="InterPro" id="IPR058245">
    <property type="entry name" value="NreC/VraR/RcsB-like_REC"/>
</dbReference>
<evidence type="ECO:0000313" key="3">
    <source>
        <dbReference type="EMBL" id="ABU57775.1"/>
    </source>
</evidence>
<dbReference type="GO" id="GO:0005524">
    <property type="term" value="F:ATP binding"/>
    <property type="evidence" value="ECO:0007669"/>
    <property type="project" value="TreeGrafter"/>
</dbReference>
<keyword evidence="1" id="KW-0597">Phosphoprotein</keyword>
<dbReference type="HOGENOM" id="CLU_033160_3_1_0"/>
<dbReference type="Gene3D" id="3.40.50.2300">
    <property type="match status" value="1"/>
</dbReference>
<organism evidence="3 4">
    <name type="scientific">Roseiflexus castenholzii (strain DSM 13941 / HLO8)</name>
    <dbReference type="NCBI Taxonomy" id="383372"/>
    <lineage>
        <taxon>Bacteria</taxon>
        <taxon>Bacillati</taxon>
        <taxon>Chloroflexota</taxon>
        <taxon>Chloroflexia</taxon>
        <taxon>Chloroflexales</taxon>
        <taxon>Roseiflexineae</taxon>
        <taxon>Roseiflexaceae</taxon>
        <taxon>Roseiflexus</taxon>
    </lineage>
</organism>
<protein>
    <submittedName>
        <fullName evidence="3">Response regulator receiver protein</fullName>
    </submittedName>
</protein>
<dbReference type="PANTHER" id="PTHR43384">
    <property type="entry name" value="SEPTUM SITE-DETERMINING PROTEIN MIND HOMOLOG, CHLOROPLASTIC-RELATED"/>
    <property type="match status" value="1"/>
</dbReference>
<dbReference type="EMBL" id="CP000804">
    <property type="protein sequence ID" value="ABU57775.1"/>
    <property type="molecule type" value="Genomic_DNA"/>
</dbReference>
<dbReference type="KEGG" id="rca:Rcas_1683"/>
<dbReference type="InterPro" id="IPR001789">
    <property type="entry name" value="Sig_transdc_resp-reg_receiver"/>
</dbReference>
<evidence type="ECO:0000256" key="1">
    <source>
        <dbReference type="PROSITE-ProRule" id="PRU00169"/>
    </source>
</evidence>
<feature type="domain" description="Response regulatory" evidence="2">
    <location>
        <begin position="17"/>
        <end position="133"/>
    </location>
</feature>
<dbReference type="GO" id="GO:0000160">
    <property type="term" value="P:phosphorelay signal transduction system"/>
    <property type="evidence" value="ECO:0007669"/>
    <property type="project" value="InterPro"/>
</dbReference>
<dbReference type="CDD" id="cd17535">
    <property type="entry name" value="REC_NarL-like"/>
    <property type="match status" value="1"/>
</dbReference>
<dbReference type="Gene3D" id="3.40.50.300">
    <property type="entry name" value="P-loop containing nucleotide triphosphate hydrolases"/>
    <property type="match status" value="1"/>
</dbReference>
<dbReference type="RefSeq" id="WP_012120202.1">
    <property type="nucleotide sequence ID" value="NC_009767.1"/>
</dbReference>
<dbReference type="InterPro" id="IPR011006">
    <property type="entry name" value="CheY-like_superfamily"/>
</dbReference>